<reference evidence="1 2" key="1">
    <citation type="submission" date="2017-10" db="EMBL/GenBank/DDBJ databases">
        <title>The draft genome sequence of Lewinella nigricans NBRC 102662.</title>
        <authorList>
            <person name="Wang K."/>
        </authorList>
    </citation>
    <scope>NUCLEOTIDE SEQUENCE [LARGE SCALE GENOMIC DNA]</scope>
    <source>
        <strain evidence="1 2">NBRC 102662</strain>
    </source>
</reference>
<accession>A0A2D0N7N7</accession>
<proteinExistence type="predicted"/>
<dbReference type="Proteomes" id="UP000223913">
    <property type="component" value="Unassembled WGS sequence"/>
</dbReference>
<name>A0A2D0N7N7_FLAN2</name>
<protein>
    <submittedName>
        <fullName evidence="1">Uncharacterized protein</fullName>
    </submittedName>
</protein>
<sequence>MLLLPACRDNAPLVLEPVRTEPSSHLGYGVWVSVPYGFREASSYNGFQNTAATASISLQVNEIPPVAMKKNFDPELLARRKTELLEMRPVYYGDFDSAFFAVVRDKRKRTIRYLLCVSDGTRTYNIKAFCFEDQAGLYGSALKNALLTAYIGEYEEEKEEKDPFQLAGVVDAQTIVFTRDGKFPTEAEDQAKLEIERLDESRSFLSREERYELVRNEMEKLTQNRPQTVQHDPLKNGVFLYASGYGEAQSVYVALLVDADGSSTVIRGTGTTSSSVSEIEEFVRASFLKTVIKY</sequence>
<dbReference type="OrthoDB" id="820611at2"/>
<keyword evidence="2" id="KW-1185">Reference proteome</keyword>
<comment type="caution">
    <text evidence="1">The sequence shown here is derived from an EMBL/GenBank/DDBJ whole genome shotgun (WGS) entry which is preliminary data.</text>
</comment>
<gene>
    <name evidence="1" type="ORF">CRP01_23420</name>
</gene>
<dbReference type="AlphaFoldDB" id="A0A2D0N7N7"/>
<evidence type="ECO:0000313" key="2">
    <source>
        <dbReference type="Proteomes" id="UP000223913"/>
    </source>
</evidence>
<dbReference type="EMBL" id="PDUD01000027">
    <property type="protein sequence ID" value="PHN04149.1"/>
    <property type="molecule type" value="Genomic_DNA"/>
</dbReference>
<organism evidence="1 2">
    <name type="scientific">Flavilitoribacter nigricans (strain ATCC 23147 / DSM 23189 / NBRC 102662 / NCIMB 1420 / SS-2)</name>
    <name type="common">Lewinella nigricans</name>
    <dbReference type="NCBI Taxonomy" id="1122177"/>
    <lineage>
        <taxon>Bacteria</taxon>
        <taxon>Pseudomonadati</taxon>
        <taxon>Bacteroidota</taxon>
        <taxon>Saprospiria</taxon>
        <taxon>Saprospirales</taxon>
        <taxon>Lewinellaceae</taxon>
        <taxon>Flavilitoribacter</taxon>
    </lineage>
</organism>
<dbReference type="RefSeq" id="WP_099152535.1">
    <property type="nucleotide sequence ID" value="NZ_PDUD01000027.1"/>
</dbReference>
<evidence type="ECO:0000313" key="1">
    <source>
        <dbReference type="EMBL" id="PHN04149.1"/>
    </source>
</evidence>